<reference evidence="1" key="1">
    <citation type="submission" date="2019-05" db="EMBL/GenBank/DDBJ databases">
        <title>The de novo reference genome and transcriptome assemblies of the wild tomato species Solanum chilense.</title>
        <authorList>
            <person name="Stam R."/>
            <person name="Nosenko T."/>
            <person name="Hoerger A.C."/>
            <person name="Stephan W."/>
            <person name="Seidel M.A."/>
            <person name="Kuhn J.M.M."/>
            <person name="Haberer G."/>
            <person name="Tellier A."/>
        </authorList>
    </citation>
    <scope>NUCLEOTIDE SEQUENCE</scope>
    <source>
        <tissue evidence="1">Mature leaves</tissue>
    </source>
</reference>
<proteinExistence type="predicted"/>
<protein>
    <submittedName>
        <fullName evidence="1">Uncharacterized protein</fullName>
    </submittedName>
</protein>
<organism evidence="1">
    <name type="scientific">Solanum chilense</name>
    <name type="common">Tomato</name>
    <name type="synonym">Lycopersicon chilense</name>
    <dbReference type="NCBI Taxonomy" id="4083"/>
    <lineage>
        <taxon>Eukaryota</taxon>
        <taxon>Viridiplantae</taxon>
        <taxon>Streptophyta</taxon>
        <taxon>Embryophyta</taxon>
        <taxon>Tracheophyta</taxon>
        <taxon>Spermatophyta</taxon>
        <taxon>Magnoliopsida</taxon>
        <taxon>eudicotyledons</taxon>
        <taxon>Gunneridae</taxon>
        <taxon>Pentapetalae</taxon>
        <taxon>asterids</taxon>
        <taxon>lamiids</taxon>
        <taxon>Solanales</taxon>
        <taxon>Solanaceae</taxon>
        <taxon>Solanoideae</taxon>
        <taxon>Solaneae</taxon>
        <taxon>Solanum</taxon>
        <taxon>Solanum subgen. Lycopersicon</taxon>
    </lineage>
</organism>
<sequence length="103" mass="11467">FLSNRENLGDGAIHQPLSPIDAYNQVRVDNQFDNALRIQLLAPRLQDYYRGNVNIAHSDGPLVLPPLLPGHTFLVMSSLMQIFTAKGLISGVPLKDPMLIYLK</sequence>
<comment type="caution">
    <text evidence="1">The sequence shown here is derived from an EMBL/GenBank/DDBJ whole genome shotgun (WGS) entry which is preliminary data.</text>
</comment>
<feature type="non-terminal residue" evidence="1">
    <location>
        <position position="1"/>
    </location>
</feature>
<name>A0A6N2B188_SOLCI</name>
<gene>
    <name evidence="1" type="ORF">EJD97_019455</name>
</gene>
<evidence type="ECO:0000313" key="1">
    <source>
        <dbReference type="EMBL" id="TMW87798.1"/>
    </source>
</evidence>
<dbReference type="EMBL" id="RXGB01005491">
    <property type="protein sequence ID" value="TMW87798.1"/>
    <property type="molecule type" value="Genomic_DNA"/>
</dbReference>
<accession>A0A6N2B188</accession>
<dbReference type="AlphaFoldDB" id="A0A6N2B188"/>